<protein>
    <submittedName>
        <fullName evidence="2">Uncharacterized protein</fullName>
    </submittedName>
</protein>
<dbReference type="PANTHER" id="PTHR33184:SF72">
    <property type="entry name" value="BETA-1,3-N-ACETYLGLUCOSAMINYLTRANSFERASE FAMILY PROTEIN"/>
    <property type="match status" value="1"/>
</dbReference>
<dbReference type="Pfam" id="PF24068">
    <property type="entry name" value="TPD1_C"/>
    <property type="match status" value="1"/>
</dbReference>
<dbReference type="STRING" id="56857.A0A200R438"/>
<dbReference type="OrthoDB" id="603213at2759"/>
<gene>
    <name evidence="2" type="ORF">BVC80_1837g270</name>
</gene>
<proteinExistence type="predicted"/>
<evidence type="ECO:0000256" key="1">
    <source>
        <dbReference type="ARBA" id="ARBA00022729"/>
    </source>
</evidence>
<dbReference type="AlphaFoldDB" id="A0A200R438"/>
<dbReference type="Proteomes" id="UP000195402">
    <property type="component" value="Unassembled WGS sequence"/>
</dbReference>
<dbReference type="EMBL" id="MVGT01000438">
    <property type="protein sequence ID" value="OVA17450.1"/>
    <property type="molecule type" value="Genomic_DNA"/>
</dbReference>
<dbReference type="InterPro" id="IPR040361">
    <property type="entry name" value="TPD1"/>
</dbReference>
<keyword evidence="1" id="KW-0732">Signal</keyword>
<comment type="caution">
    <text evidence="2">The sequence shown here is derived from an EMBL/GenBank/DDBJ whole genome shotgun (WGS) entry which is preliminary data.</text>
</comment>
<dbReference type="GO" id="GO:0001709">
    <property type="term" value="P:cell fate determination"/>
    <property type="evidence" value="ECO:0007669"/>
    <property type="project" value="TreeGrafter"/>
</dbReference>
<dbReference type="PANTHER" id="PTHR33184">
    <property type="entry name" value="PROTEIN TAPETUM DETERMINANT 1-LIKE-RELATED"/>
    <property type="match status" value="1"/>
</dbReference>
<accession>A0A200R438</accession>
<organism evidence="2 3">
    <name type="scientific">Macleaya cordata</name>
    <name type="common">Five-seeded plume-poppy</name>
    <name type="synonym">Bocconia cordata</name>
    <dbReference type="NCBI Taxonomy" id="56857"/>
    <lineage>
        <taxon>Eukaryota</taxon>
        <taxon>Viridiplantae</taxon>
        <taxon>Streptophyta</taxon>
        <taxon>Embryophyta</taxon>
        <taxon>Tracheophyta</taxon>
        <taxon>Spermatophyta</taxon>
        <taxon>Magnoliopsida</taxon>
        <taxon>Ranunculales</taxon>
        <taxon>Papaveraceae</taxon>
        <taxon>Papaveroideae</taxon>
        <taxon>Macleaya</taxon>
    </lineage>
</organism>
<name>A0A200R438_MACCD</name>
<dbReference type="InParanoid" id="A0A200R438"/>
<dbReference type="OMA" id="GHAQPCA"/>
<reference evidence="2 3" key="1">
    <citation type="journal article" date="2017" name="Mol. Plant">
        <title>The Genome of Medicinal Plant Macleaya cordata Provides New Insights into Benzylisoquinoline Alkaloids Metabolism.</title>
        <authorList>
            <person name="Liu X."/>
            <person name="Liu Y."/>
            <person name="Huang P."/>
            <person name="Ma Y."/>
            <person name="Qing Z."/>
            <person name="Tang Q."/>
            <person name="Cao H."/>
            <person name="Cheng P."/>
            <person name="Zheng Y."/>
            <person name="Yuan Z."/>
            <person name="Zhou Y."/>
            <person name="Liu J."/>
            <person name="Tang Z."/>
            <person name="Zhuo Y."/>
            <person name="Zhang Y."/>
            <person name="Yu L."/>
            <person name="Huang J."/>
            <person name="Yang P."/>
            <person name="Peng Q."/>
            <person name="Zhang J."/>
            <person name="Jiang W."/>
            <person name="Zhang Z."/>
            <person name="Lin K."/>
            <person name="Ro D.K."/>
            <person name="Chen X."/>
            <person name="Xiong X."/>
            <person name="Shang Y."/>
            <person name="Huang S."/>
            <person name="Zeng J."/>
        </authorList>
    </citation>
    <scope>NUCLEOTIDE SEQUENCE [LARGE SCALE GENOMIC DNA]</scope>
    <source>
        <strain evidence="3">cv. BLH2017</strain>
        <tissue evidence="2">Root</tissue>
    </source>
</reference>
<evidence type="ECO:0000313" key="2">
    <source>
        <dbReference type="EMBL" id="OVA17450.1"/>
    </source>
</evidence>
<keyword evidence="3" id="KW-1185">Reference proteome</keyword>
<sequence>MAQEGKCGLKDIEINQTKTGRVVEGDPEWIVVIKNKCDCPTYDLIIRCLGFSTVEPVDPKYLKQLDGGDDCLVNNGDFILPSKPFSFKYAWKTPTDLIPKKFKADTSKCS</sequence>
<evidence type="ECO:0000313" key="3">
    <source>
        <dbReference type="Proteomes" id="UP000195402"/>
    </source>
</evidence>